<comment type="similarity">
    <text evidence="2 11">Belongs to the ATPase protein 8 family.</text>
</comment>
<evidence type="ECO:0000256" key="7">
    <source>
        <dbReference type="ARBA" id="ARBA00022989"/>
    </source>
</evidence>
<reference evidence="13" key="1">
    <citation type="submission" date="2014-04" db="EMBL/GenBank/DDBJ databases">
        <title>Population genetic structure of spotted seal (Phoca largha) based on mitochondrial DNA sequences including Korean populations.</title>
        <authorList>
            <person name="Jung G."/>
            <person name="Park H.Y."/>
            <person name="Kim K.S."/>
            <person name="Lee M.-Y."/>
            <person name="Lee H."/>
            <person name="Lee H.S."/>
            <person name="Han S.-H."/>
            <person name="Kim C.-B."/>
        </authorList>
    </citation>
    <scope>NUCLEOTIDE SEQUENCE</scope>
    <source>
        <tissue evidence="13">Gonad</tissue>
    </source>
</reference>
<evidence type="ECO:0000313" key="13">
    <source>
        <dbReference type="EMBL" id="AID60577.1"/>
    </source>
</evidence>
<keyword evidence="7 12" id="KW-1133">Transmembrane helix</keyword>
<evidence type="ECO:0000256" key="5">
    <source>
        <dbReference type="ARBA" id="ARBA00022692"/>
    </source>
</evidence>
<accession>A0A1W5HY36</accession>
<dbReference type="GO" id="GO:0031966">
    <property type="term" value="C:mitochondrial membrane"/>
    <property type="evidence" value="ECO:0007669"/>
    <property type="project" value="UniProtKB-SubCell"/>
</dbReference>
<evidence type="ECO:0000256" key="9">
    <source>
        <dbReference type="ARBA" id="ARBA00023128"/>
    </source>
</evidence>
<gene>
    <name evidence="13" type="primary">ATP8</name>
</gene>
<feature type="transmembrane region" description="Helical" evidence="12">
    <location>
        <begin position="6"/>
        <end position="27"/>
    </location>
</feature>
<dbReference type="GO" id="GO:0045259">
    <property type="term" value="C:proton-transporting ATP synthase complex"/>
    <property type="evidence" value="ECO:0007669"/>
    <property type="project" value="UniProtKB-KW"/>
</dbReference>
<evidence type="ECO:0000256" key="8">
    <source>
        <dbReference type="ARBA" id="ARBA00023065"/>
    </source>
</evidence>
<keyword evidence="4 11" id="KW-0138">CF(0)</keyword>
<keyword evidence="9 11" id="KW-0496">Mitochondrion</keyword>
<keyword evidence="5 11" id="KW-0812">Transmembrane</keyword>
<evidence type="ECO:0000256" key="3">
    <source>
        <dbReference type="ARBA" id="ARBA00022448"/>
    </source>
</evidence>
<evidence type="ECO:0000256" key="12">
    <source>
        <dbReference type="SAM" id="Phobius"/>
    </source>
</evidence>
<comment type="subcellular location">
    <subcellularLocation>
        <location evidence="1 11">Mitochondrion membrane</location>
        <topology evidence="1 11">Single-pass membrane protein</topology>
    </subcellularLocation>
</comment>
<dbReference type="GO" id="GO:0015986">
    <property type="term" value="P:proton motive force-driven ATP synthesis"/>
    <property type="evidence" value="ECO:0007669"/>
    <property type="project" value="InterPro"/>
</dbReference>
<dbReference type="Pfam" id="PF00895">
    <property type="entry name" value="ATP-synt_8"/>
    <property type="match status" value="1"/>
</dbReference>
<evidence type="ECO:0000256" key="2">
    <source>
        <dbReference type="ARBA" id="ARBA00008892"/>
    </source>
</evidence>
<dbReference type="InterPro" id="IPR001421">
    <property type="entry name" value="ATP8_metazoa"/>
</dbReference>
<dbReference type="EMBL" id="KJ680293">
    <property type="protein sequence ID" value="AID60577.1"/>
    <property type="molecule type" value="Genomic_DNA"/>
</dbReference>
<evidence type="ECO:0000256" key="1">
    <source>
        <dbReference type="ARBA" id="ARBA00004304"/>
    </source>
</evidence>
<proteinExistence type="inferred from homology"/>
<dbReference type="GO" id="GO:0015078">
    <property type="term" value="F:proton transmembrane transporter activity"/>
    <property type="evidence" value="ECO:0007669"/>
    <property type="project" value="InterPro"/>
</dbReference>
<evidence type="ECO:0000256" key="11">
    <source>
        <dbReference type="RuleBase" id="RU003661"/>
    </source>
</evidence>
<keyword evidence="10 12" id="KW-0472">Membrane</keyword>
<dbReference type="RefSeq" id="YP_009369658.1">
    <property type="nucleotide sequence ID" value="NC_034769.1"/>
</dbReference>
<evidence type="ECO:0000256" key="4">
    <source>
        <dbReference type="ARBA" id="ARBA00022547"/>
    </source>
</evidence>
<keyword evidence="3 11" id="KW-0813">Transport</keyword>
<dbReference type="CTD" id="4509"/>
<dbReference type="AlphaFoldDB" id="A0A1W5HY36"/>
<sequence length="54" mass="6372">MPQLEFVWWVINFLLVWIVLFSVITIISNNKQSTETIENSSTSINKTLTTWQWA</sequence>
<evidence type="ECO:0000256" key="10">
    <source>
        <dbReference type="ARBA" id="ARBA00023136"/>
    </source>
</evidence>
<evidence type="ECO:0000256" key="6">
    <source>
        <dbReference type="ARBA" id="ARBA00022781"/>
    </source>
</evidence>
<keyword evidence="8 11" id="KW-0406">Ion transport</keyword>
<protein>
    <recommendedName>
        <fullName evidence="11">ATP synthase complex subunit 8</fullName>
    </recommendedName>
</protein>
<dbReference type="GeneID" id="32886998"/>
<organism evidence="13">
    <name type="scientific">Mespilia globulus</name>
    <dbReference type="NCBI Taxonomy" id="39342"/>
    <lineage>
        <taxon>Eukaryota</taxon>
        <taxon>Metazoa</taxon>
        <taxon>Echinodermata</taxon>
        <taxon>Eleutherozoa</taxon>
        <taxon>Echinozoa</taxon>
        <taxon>Echinoidea</taxon>
        <taxon>Euechinoidea</taxon>
        <taxon>Echinacea</taxon>
        <taxon>Temnopleuroida</taxon>
        <taxon>Temnopleuridae</taxon>
        <taxon>Mespilia</taxon>
    </lineage>
</organism>
<keyword evidence="6 11" id="KW-0375">Hydrogen ion transport</keyword>
<name>A0A1W5HY36_9ECHN</name>
<geneLocation type="mitochondrion" evidence="13"/>